<feature type="non-terminal residue" evidence="2">
    <location>
        <position position="37"/>
    </location>
</feature>
<dbReference type="AlphaFoldDB" id="A0A6J4U281"/>
<sequence length="37" mass="3719">VAGGQGRSGTPRGMRAVRPAVGRNNPGLRGSTDSGRL</sequence>
<proteinExistence type="predicted"/>
<name>A0A6J4U281_9BACT</name>
<protein>
    <submittedName>
        <fullName evidence="2">Uncharacterized protein</fullName>
    </submittedName>
</protein>
<feature type="region of interest" description="Disordered" evidence="1">
    <location>
        <begin position="1"/>
        <end position="37"/>
    </location>
</feature>
<accession>A0A6J4U281</accession>
<organism evidence="2">
    <name type="scientific">uncultured Thermomicrobiales bacterium</name>
    <dbReference type="NCBI Taxonomy" id="1645740"/>
    <lineage>
        <taxon>Bacteria</taxon>
        <taxon>Pseudomonadati</taxon>
        <taxon>Thermomicrobiota</taxon>
        <taxon>Thermomicrobia</taxon>
        <taxon>Thermomicrobiales</taxon>
        <taxon>environmental samples</taxon>
    </lineage>
</organism>
<gene>
    <name evidence="2" type="ORF">AVDCRST_MAG49-533</name>
</gene>
<reference evidence="2" key="1">
    <citation type="submission" date="2020-02" db="EMBL/GenBank/DDBJ databases">
        <authorList>
            <person name="Meier V. D."/>
        </authorList>
    </citation>
    <scope>NUCLEOTIDE SEQUENCE</scope>
    <source>
        <strain evidence="2">AVDCRST_MAG49</strain>
    </source>
</reference>
<evidence type="ECO:0000313" key="2">
    <source>
        <dbReference type="EMBL" id="CAA9538129.1"/>
    </source>
</evidence>
<evidence type="ECO:0000256" key="1">
    <source>
        <dbReference type="SAM" id="MobiDB-lite"/>
    </source>
</evidence>
<dbReference type="EMBL" id="CADCWG010000031">
    <property type="protein sequence ID" value="CAA9538129.1"/>
    <property type="molecule type" value="Genomic_DNA"/>
</dbReference>
<feature type="non-terminal residue" evidence="2">
    <location>
        <position position="1"/>
    </location>
</feature>